<dbReference type="Proteomes" id="UP000665561">
    <property type="component" value="Unassembled WGS sequence"/>
</dbReference>
<comment type="caution">
    <text evidence="2">The sequence shown here is derived from an EMBL/GenBank/DDBJ whole genome shotgun (WGS) entry which is preliminary data.</text>
</comment>
<evidence type="ECO:0000313" key="3">
    <source>
        <dbReference type="Proteomes" id="UP000665561"/>
    </source>
</evidence>
<keyword evidence="1" id="KW-1133">Transmembrane helix</keyword>
<keyword evidence="1" id="KW-0472">Membrane</keyword>
<feature type="transmembrane region" description="Helical" evidence="1">
    <location>
        <begin position="14"/>
        <end position="32"/>
    </location>
</feature>
<gene>
    <name evidence="2" type="ORF">GT019_09660</name>
</gene>
<proteinExistence type="predicted"/>
<accession>A0ABW9XNC6</accession>
<name>A0ABW9XNC6_9BACL</name>
<sequence>MRLEGRHLDISKRMGYALIAVSLIAVIAICFLNRTKQLYGNDQESIQKVIHSIKGYEDASVEILDIKDIGDKRIVGFLSNNDPAYIQFSKNQTGNYEWQNIEKHAVQPLTAFLFHNTDVEVPNAKFMIVTNDENKIAKLELEVNKQVLIQTFSLHRKSVTWIDLPSGTRFAFKYKYYDQNDKLLRAD</sequence>
<protein>
    <recommendedName>
        <fullName evidence="4">DUF5590 domain-containing protein</fullName>
    </recommendedName>
</protein>
<organism evidence="2 3">
    <name type="scientific">Paenibacillus glycinis</name>
    <dbReference type="NCBI Taxonomy" id="2697035"/>
    <lineage>
        <taxon>Bacteria</taxon>
        <taxon>Bacillati</taxon>
        <taxon>Bacillota</taxon>
        <taxon>Bacilli</taxon>
        <taxon>Bacillales</taxon>
        <taxon>Paenibacillaceae</taxon>
        <taxon>Paenibacillus</taxon>
    </lineage>
</organism>
<reference evidence="2 3" key="1">
    <citation type="submission" date="2020-01" db="EMBL/GenBank/DDBJ databases">
        <title>Paenibacillus soybeanensis sp. nov. isolated from the nodules of soybean (Glycine max(L.) Merr).</title>
        <authorList>
            <person name="Wang H."/>
        </authorList>
    </citation>
    <scope>NUCLEOTIDE SEQUENCE [LARGE SCALE GENOMIC DNA]</scope>
    <source>
        <strain evidence="2 3">T1</strain>
    </source>
</reference>
<keyword evidence="3" id="KW-1185">Reference proteome</keyword>
<evidence type="ECO:0000313" key="2">
    <source>
        <dbReference type="EMBL" id="NBD24139.1"/>
    </source>
</evidence>
<dbReference type="RefSeq" id="WP_161742936.1">
    <property type="nucleotide sequence ID" value="NZ_JAAAMV010000004.1"/>
</dbReference>
<keyword evidence="1" id="KW-0812">Transmembrane</keyword>
<dbReference type="EMBL" id="JAAAMV010000004">
    <property type="protein sequence ID" value="NBD24139.1"/>
    <property type="molecule type" value="Genomic_DNA"/>
</dbReference>
<evidence type="ECO:0000256" key="1">
    <source>
        <dbReference type="SAM" id="Phobius"/>
    </source>
</evidence>
<evidence type="ECO:0008006" key="4">
    <source>
        <dbReference type="Google" id="ProtNLM"/>
    </source>
</evidence>